<protein>
    <submittedName>
        <fullName evidence="9">DedA family protein</fullName>
    </submittedName>
</protein>
<comment type="subcellular location">
    <subcellularLocation>
        <location evidence="1">Cell membrane</location>
        <topology evidence="1">Multi-pass membrane protein</topology>
    </subcellularLocation>
</comment>
<dbReference type="AlphaFoldDB" id="A0A941E4N5"/>
<feature type="transmembrane region" description="Helical" evidence="7">
    <location>
        <begin position="52"/>
        <end position="74"/>
    </location>
</feature>
<evidence type="ECO:0000256" key="7">
    <source>
        <dbReference type="SAM" id="Phobius"/>
    </source>
</evidence>
<dbReference type="PANTHER" id="PTHR42709:SF6">
    <property type="entry name" value="UNDECAPRENYL PHOSPHATE TRANSPORTER A"/>
    <property type="match status" value="1"/>
</dbReference>
<evidence type="ECO:0000256" key="1">
    <source>
        <dbReference type="ARBA" id="ARBA00004651"/>
    </source>
</evidence>
<comment type="similarity">
    <text evidence="2">Belongs to the DedA family.</text>
</comment>
<evidence type="ECO:0000256" key="3">
    <source>
        <dbReference type="ARBA" id="ARBA00022475"/>
    </source>
</evidence>
<organism evidence="9 10">
    <name type="scientific">Actinospica acidithermotolerans</name>
    <dbReference type="NCBI Taxonomy" id="2828514"/>
    <lineage>
        <taxon>Bacteria</taxon>
        <taxon>Bacillati</taxon>
        <taxon>Actinomycetota</taxon>
        <taxon>Actinomycetes</taxon>
        <taxon>Catenulisporales</taxon>
        <taxon>Actinospicaceae</taxon>
        <taxon>Actinospica</taxon>
    </lineage>
</organism>
<dbReference type="PANTHER" id="PTHR42709">
    <property type="entry name" value="ALKALINE PHOSPHATASE LIKE PROTEIN"/>
    <property type="match status" value="1"/>
</dbReference>
<proteinExistence type="inferred from homology"/>
<dbReference type="RefSeq" id="WP_212516255.1">
    <property type="nucleotide sequence ID" value="NZ_JAGSOH010000003.1"/>
</dbReference>
<keyword evidence="10" id="KW-1185">Reference proteome</keyword>
<dbReference type="GO" id="GO:0005886">
    <property type="term" value="C:plasma membrane"/>
    <property type="evidence" value="ECO:0007669"/>
    <property type="project" value="UniProtKB-SubCell"/>
</dbReference>
<keyword evidence="6 7" id="KW-0472">Membrane</keyword>
<evidence type="ECO:0000256" key="6">
    <source>
        <dbReference type="ARBA" id="ARBA00023136"/>
    </source>
</evidence>
<evidence type="ECO:0000313" key="10">
    <source>
        <dbReference type="Proteomes" id="UP000676325"/>
    </source>
</evidence>
<dbReference type="EMBL" id="JAGSOH010000003">
    <property type="protein sequence ID" value="MBR7825096.1"/>
    <property type="molecule type" value="Genomic_DNA"/>
</dbReference>
<keyword evidence="5 7" id="KW-1133">Transmembrane helix</keyword>
<name>A0A941E4N5_9ACTN</name>
<keyword evidence="4 7" id="KW-0812">Transmembrane</keyword>
<evidence type="ECO:0000313" key="9">
    <source>
        <dbReference type="EMBL" id="MBR7825096.1"/>
    </source>
</evidence>
<dbReference type="Pfam" id="PF09335">
    <property type="entry name" value="VTT_dom"/>
    <property type="match status" value="1"/>
</dbReference>
<evidence type="ECO:0000256" key="5">
    <source>
        <dbReference type="ARBA" id="ARBA00022989"/>
    </source>
</evidence>
<reference evidence="9" key="1">
    <citation type="submission" date="2021-04" db="EMBL/GenBank/DDBJ databases">
        <title>Genome based classification of Actinospica acidithermotolerans sp. nov., an actinobacterium isolated from an Indonesian hot spring.</title>
        <authorList>
            <person name="Kusuma A.B."/>
            <person name="Putra K.E."/>
            <person name="Nafisah S."/>
            <person name="Loh J."/>
            <person name="Nouioui I."/>
            <person name="Goodfellow M."/>
        </authorList>
    </citation>
    <scope>NUCLEOTIDE SEQUENCE</scope>
    <source>
        <strain evidence="9">MGRD01-02</strain>
    </source>
</reference>
<feature type="domain" description="VTT" evidence="8">
    <location>
        <begin position="32"/>
        <end position="155"/>
    </location>
</feature>
<feature type="transmembrane region" description="Helical" evidence="7">
    <location>
        <begin position="12"/>
        <end position="32"/>
    </location>
</feature>
<sequence length="223" mass="23231">MSLALINHLLQSYGYLAVFVFIAVESLGVPMPGETTLIAAALYAGSTHRLNIAVIAAVAAGAAVIGDNIGYWIGRRGGARLARRYGRHVGLTPRRLKVGRYLFDRHGGTVVFYSRFISGLRTYAAFIAGMVAMRRPGFVVANAAGALVWAPAIAFGAYGLGGAASGLGSALTFIGVGVSIALSVVVGLLVKRSMRSLEARADAAYPDEQAPAPVPVAELADTR</sequence>
<keyword evidence="3" id="KW-1003">Cell membrane</keyword>
<dbReference type="InterPro" id="IPR032816">
    <property type="entry name" value="VTT_dom"/>
</dbReference>
<evidence type="ECO:0000259" key="8">
    <source>
        <dbReference type="Pfam" id="PF09335"/>
    </source>
</evidence>
<evidence type="ECO:0000256" key="4">
    <source>
        <dbReference type="ARBA" id="ARBA00022692"/>
    </source>
</evidence>
<comment type="caution">
    <text evidence="9">The sequence shown here is derived from an EMBL/GenBank/DDBJ whole genome shotgun (WGS) entry which is preliminary data.</text>
</comment>
<evidence type="ECO:0000256" key="2">
    <source>
        <dbReference type="ARBA" id="ARBA00010792"/>
    </source>
</evidence>
<feature type="transmembrane region" description="Helical" evidence="7">
    <location>
        <begin position="138"/>
        <end position="158"/>
    </location>
</feature>
<feature type="transmembrane region" description="Helical" evidence="7">
    <location>
        <begin position="170"/>
        <end position="190"/>
    </location>
</feature>
<gene>
    <name evidence="9" type="ORF">KDK95_02170</name>
</gene>
<dbReference type="InterPro" id="IPR051311">
    <property type="entry name" value="DedA_domain"/>
</dbReference>
<dbReference type="Proteomes" id="UP000676325">
    <property type="component" value="Unassembled WGS sequence"/>
</dbReference>
<accession>A0A941E4N5</accession>